<evidence type="ECO:0000313" key="3">
    <source>
        <dbReference type="WBParaSite" id="SVE_0297800.1"/>
    </source>
</evidence>
<keyword evidence="2" id="KW-1185">Reference proteome</keyword>
<proteinExistence type="predicted"/>
<name>A0A0K0F2E9_STRVS</name>
<evidence type="ECO:0000256" key="1">
    <source>
        <dbReference type="SAM" id="SignalP"/>
    </source>
</evidence>
<protein>
    <submittedName>
        <fullName evidence="3">Uncharacterized protein</fullName>
    </submittedName>
</protein>
<evidence type="ECO:0000313" key="2">
    <source>
        <dbReference type="Proteomes" id="UP000035680"/>
    </source>
</evidence>
<dbReference type="Proteomes" id="UP000035680">
    <property type="component" value="Unassembled WGS sequence"/>
</dbReference>
<dbReference type="WBParaSite" id="SVE_0297800.1">
    <property type="protein sequence ID" value="SVE_0297800.1"/>
    <property type="gene ID" value="SVE_0297800"/>
</dbReference>
<dbReference type="AlphaFoldDB" id="A0A0K0F2E9"/>
<reference evidence="3" key="2">
    <citation type="submission" date="2015-08" db="UniProtKB">
        <authorList>
            <consortium name="WormBaseParasite"/>
        </authorList>
    </citation>
    <scope>IDENTIFICATION</scope>
</reference>
<organism evidence="2 3">
    <name type="scientific">Strongyloides venezuelensis</name>
    <name type="common">Threadworm</name>
    <dbReference type="NCBI Taxonomy" id="75913"/>
    <lineage>
        <taxon>Eukaryota</taxon>
        <taxon>Metazoa</taxon>
        <taxon>Ecdysozoa</taxon>
        <taxon>Nematoda</taxon>
        <taxon>Chromadorea</taxon>
        <taxon>Rhabditida</taxon>
        <taxon>Tylenchina</taxon>
        <taxon>Panagrolaimomorpha</taxon>
        <taxon>Strongyloidoidea</taxon>
        <taxon>Strongyloididae</taxon>
        <taxon>Strongyloides</taxon>
    </lineage>
</organism>
<sequence>MTLLKFIVFFLIIFVLLNFCESQNSNKSSQQKAIEEELKKEIANEEDVGVVDYEPFDLTIDDLKKESRKVTTINEQCKAYKQHYQYYCVKSSFAVINEEIRIICERYDAYCRDRIPATIEHIRRQIGMWRASGMPVNAERKLIQCYTSCRETDPICVHACECINLQWIFNQACEDGTSELKHWNCQRWYTKCKSFWRPLPDMTPYPRNKENTAPHPIVRGALFGYDPIGNYQVFNKPRDHGISFWRGTQSHYINWPEGKLGTASTFEVPFIGLEGVYNSVNVGFPNPSAGMRSFIGDKGQNPGTGRSM</sequence>
<feature type="signal peptide" evidence="1">
    <location>
        <begin position="1"/>
        <end position="22"/>
    </location>
</feature>
<feature type="chain" id="PRO_5005329308" evidence="1">
    <location>
        <begin position="23"/>
        <end position="308"/>
    </location>
</feature>
<accession>A0A0K0F2E9</accession>
<keyword evidence="1" id="KW-0732">Signal</keyword>
<reference evidence="2" key="1">
    <citation type="submission" date="2014-07" db="EMBL/GenBank/DDBJ databases">
        <authorList>
            <person name="Martin A.A"/>
            <person name="De Silva N."/>
        </authorList>
    </citation>
    <scope>NUCLEOTIDE SEQUENCE</scope>
</reference>